<dbReference type="InterPro" id="IPR003333">
    <property type="entry name" value="CMAS"/>
</dbReference>
<comment type="similarity">
    <text evidence="1">Belongs to the CFA/CMAS family.</text>
</comment>
<dbReference type="EC" id="2.1.1.-" evidence="7"/>
<evidence type="ECO:0000313" key="7">
    <source>
        <dbReference type="EMBL" id="MFD0687909.1"/>
    </source>
</evidence>
<comment type="caution">
    <text evidence="7">The sequence shown here is derived from an EMBL/GenBank/DDBJ whole genome shotgun (WGS) entry which is preliminary data.</text>
</comment>
<evidence type="ECO:0000256" key="2">
    <source>
        <dbReference type="ARBA" id="ARBA00022603"/>
    </source>
</evidence>
<evidence type="ECO:0000313" key="8">
    <source>
        <dbReference type="Proteomes" id="UP001597063"/>
    </source>
</evidence>
<accession>A0ABW2XNL7</accession>
<dbReference type="GO" id="GO:0008168">
    <property type="term" value="F:methyltransferase activity"/>
    <property type="evidence" value="ECO:0007669"/>
    <property type="project" value="UniProtKB-KW"/>
</dbReference>
<feature type="region of interest" description="Disordered" evidence="6">
    <location>
        <begin position="269"/>
        <end position="288"/>
    </location>
</feature>
<organism evidence="7 8">
    <name type="scientific">Actinomadura fibrosa</name>
    <dbReference type="NCBI Taxonomy" id="111802"/>
    <lineage>
        <taxon>Bacteria</taxon>
        <taxon>Bacillati</taxon>
        <taxon>Actinomycetota</taxon>
        <taxon>Actinomycetes</taxon>
        <taxon>Streptosporangiales</taxon>
        <taxon>Thermomonosporaceae</taxon>
        <taxon>Actinomadura</taxon>
    </lineage>
</organism>
<reference evidence="8" key="1">
    <citation type="journal article" date="2019" name="Int. J. Syst. Evol. Microbiol.">
        <title>The Global Catalogue of Microorganisms (GCM) 10K type strain sequencing project: providing services to taxonomists for standard genome sequencing and annotation.</title>
        <authorList>
            <consortium name="The Broad Institute Genomics Platform"/>
            <consortium name="The Broad Institute Genome Sequencing Center for Infectious Disease"/>
            <person name="Wu L."/>
            <person name="Ma J."/>
        </authorList>
    </citation>
    <scope>NUCLEOTIDE SEQUENCE [LARGE SCALE GENOMIC DNA]</scope>
    <source>
        <strain evidence="8">JCM 9371</strain>
    </source>
</reference>
<dbReference type="GO" id="GO:0032259">
    <property type="term" value="P:methylation"/>
    <property type="evidence" value="ECO:0007669"/>
    <property type="project" value="UniProtKB-KW"/>
</dbReference>
<dbReference type="InterPro" id="IPR050723">
    <property type="entry name" value="CFA/CMAS"/>
</dbReference>
<keyword evidence="4" id="KW-0949">S-adenosyl-L-methionine</keyword>
<gene>
    <name evidence="7" type="ORF">ACFQZM_25665</name>
</gene>
<dbReference type="SUPFAM" id="SSF53335">
    <property type="entry name" value="S-adenosyl-L-methionine-dependent methyltransferases"/>
    <property type="match status" value="1"/>
</dbReference>
<name>A0ABW2XNL7_9ACTN</name>
<protein>
    <submittedName>
        <fullName evidence="7">Class I SAM-dependent methyltransferase</fullName>
        <ecNumber evidence="7">2.1.1.-</ecNumber>
    </submittedName>
</protein>
<keyword evidence="8" id="KW-1185">Reference proteome</keyword>
<dbReference type="InterPro" id="IPR029063">
    <property type="entry name" value="SAM-dependent_MTases_sf"/>
</dbReference>
<proteinExistence type="inferred from homology"/>
<dbReference type="PIRSF" id="PIRSF003085">
    <property type="entry name" value="CMAS"/>
    <property type="match status" value="1"/>
</dbReference>
<dbReference type="RefSeq" id="WP_165503170.1">
    <property type="nucleotide sequence ID" value="NZ_CAACUY010000193.1"/>
</dbReference>
<keyword evidence="5" id="KW-0443">Lipid metabolism</keyword>
<dbReference type="Gene3D" id="3.40.50.150">
    <property type="entry name" value="Vaccinia Virus protein VP39"/>
    <property type="match status" value="1"/>
</dbReference>
<keyword evidence="3 7" id="KW-0808">Transferase</keyword>
<evidence type="ECO:0000256" key="6">
    <source>
        <dbReference type="SAM" id="MobiDB-lite"/>
    </source>
</evidence>
<dbReference type="Pfam" id="PF02353">
    <property type="entry name" value="CMAS"/>
    <property type="match status" value="1"/>
</dbReference>
<dbReference type="Proteomes" id="UP001597063">
    <property type="component" value="Unassembled WGS sequence"/>
</dbReference>
<dbReference type="PANTHER" id="PTHR43667">
    <property type="entry name" value="CYCLOPROPANE-FATTY-ACYL-PHOSPHOLIPID SYNTHASE"/>
    <property type="match status" value="1"/>
</dbReference>
<evidence type="ECO:0000256" key="5">
    <source>
        <dbReference type="ARBA" id="ARBA00023098"/>
    </source>
</evidence>
<dbReference type="EMBL" id="JBHTGP010000013">
    <property type="protein sequence ID" value="MFD0687909.1"/>
    <property type="molecule type" value="Genomic_DNA"/>
</dbReference>
<evidence type="ECO:0000256" key="3">
    <source>
        <dbReference type="ARBA" id="ARBA00022679"/>
    </source>
</evidence>
<keyword evidence="2 7" id="KW-0489">Methyltransferase</keyword>
<dbReference type="CDD" id="cd02440">
    <property type="entry name" value="AdoMet_MTases"/>
    <property type="match status" value="1"/>
</dbReference>
<evidence type="ECO:0000256" key="4">
    <source>
        <dbReference type="ARBA" id="ARBA00022691"/>
    </source>
</evidence>
<sequence length="288" mass="30701">MADPNGFHALLLDPALTYSCAYWTSRAPGYGAAEAQRDKLDLVCRKLGLGPGSHLLDVDCGWGSLLLHAAARYGARATGVAYSEAQRAFVDARIAERGLRGSADVQACGYRDAAGGPFDAVSSIEAGEYAVRDDQAGYCATLYRRLRPGGRLLLQQITRGRVADGDAALVRSHSGAGLAAHALPVTLGHLESAGFEIREVVSLREHYVATMDAWWDALNGSWDAVVDRVGARRARSWRLYLAGGSLAFQTGQASVHQILAVRPHPDGRSGFPLVGERTETVSPATDVS</sequence>
<evidence type="ECO:0000256" key="1">
    <source>
        <dbReference type="ARBA" id="ARBA00010815"/>
    </source>
</evidence>
<dbReference type="PANTHER" id="PTHR43667:SF1">
    <property type="entry name" value="CYCLOPROPANE-FATTY-ACYL-PHOSPHOLIPID SYNTHASE"/>
    <property type="match status" value="1"/>
</dbReference>